<dbReference type="PANTHER" id="PTHR43798">
    <property type="entry name" value="MONOACYLGLYCEROL LIPASE"/>
    <property type="match status" value="1"/>
</dbReference>
<evidence type="ECO:0000259" key="1">
    <source>
        <dbReference type="Pfam" id="PF12697"/>
    </source>
</evidence>
<evidence type="ECO:0000313" key="3">
    <source>
        <dbReference type="Proteomes" id="UP000253782"/>
    </source>
</evidence>
<organism evidence="2 3">
    <name type="scientific">Dyella tabacisoli</name>
    <dbReference type="NCBI Taxonomy" id="2282381"/>
    <lineage>
        <taxon>Bacteria</taxon>
        <taxon>Pseudomonadati</taxon>
        <taxon>Pseudomonadota</taxon>
        <taxon>Gammaproteobacteria</taxon>
        <taxon>Lysobacterales</taxon>
        <taxon>Rhodanobacteraceae</taxon>
        <taxon>Dyella</taxon>
    </lineage>
</organism>
<name>A0A369UP60_9GAMM</name>
<dbReference type="GO" id="GO:0016787">
    <property type="term" value="F:hydrolase activity"/>
    <property type="evidence" value="ECO:0007669"/>
    <property type="project" value="UniProtKB-KW"/>
</dbReference>
<dbReference type="InterPro" id="IPR029058">
    <property type="entry name" value="AB_hydrolase_fold"/>
</dbReference>
<accession>A0A369UP60</accession>
<keyword evidence="2" id="KW-0378">Hydrolase</keyword>
<gene>
    <name evidence="2" type="ORF">DVJ77_08070</name>
</gene>
<dbReference type="PANTHER" id="PTHR43798:SF33">
    <property type="entry name" value="HYDROLASE, PUTATIVE (AFU_ORTHOLOGUE AFUA_2G14860)-RELATED"/>
    <property type="match status" value="1"/>
</dbReference>
<dbReference type="EMBL" id="QQAH01000006">
    <property type="protein sequence ID" value="RDD82436.1"/>
    <property type="molecule type" value="Genomic_DNA"/>
</dbReference>
<feature type="domain" description="AB hydrolase-1" evidence="1">
    <location>
        <begin position="11"/>
        <end position="247"/>
    </location>
</feature>
<evidence type="ECO:0000313" key="2">
    <source>
        <dbReference type="EMBL" id="RDD82436.1"/>
    </source>
</evidence>
<dbReference type="AlphaFoldDB" id="A0A369UP60"/>
<proteinExistence type="predicted"/>
<dbReference type="Proteomes" id="UP000253782">
    <property type="component" value="Unassembled WGS sequence"/>
</dbReference>
<dbReference type="Pfam" id="PF12697">
    <property type="entry name" value="Abhydrolase_6"/>
    <property type="match status" value="1"/>
</dbReference>
<reference evidence="2 3" key="1">
    <citation type="submission" date="2018-07" db="EMBL/GenBank/DDBJ databases">
        <title>Dyella tabacisoli L4-6T, whole genome shotgun sequence.</title>
        <authorList>
            <person name="Zhou X.-K."/>
            <person name="Li W.-J."/>
            <person name="Duan Y.-Q."/>
        </authorList>
    </citation>
    <scope>NUCLEOTIDE SEQUENCE [LARGE SCALE GENOMIC DNA]</scope>
    <source>
        <strain evidence="2 3">L4-6</strain>
    </source>
</reference>
<keyword evidence="3" id="KW-1185">Reference proteome</keyword>
<dbReference type="InterPro" id="IPR050266">
    <property type="entry name" value="AB_hydrolase_sf"/>
</dbReference>
<protein>
    <submittedName>
        <fullName evidence="2">Alpha/beta hydrolase</fullName>
    </submittedName>
</protein>
<sequence>MLDTTTPGPSVVLVPDGPNTIEHYSTLIARLSPHRRVICFDMPGFGFSRPAANYGHSLDQGARAVLDVLDHLGIERTTLAFSCANGFYAMQAAQLAPSRIASLFLAQTPSLAAMHAWTDHVIPRPLHIPVLGQTIARAFRRKMVASWYRYALPESTDPKPFQQTAMHALSAGGCFCLAGVVQGLSREPITALAELSVPCTMLWGTRDRSHRHTAPESLLACAPRAEIIRVDDCGHFPDIEQPERYVELLLAHLRKYA</sequence>
<dbReference type="InterPro" id="IPR000073">
    <property type="entry name" value="AB_hydrolase_1"/>
</dbReference>
<dbReference type="OrthoDB" id="9780765at2"/>
<comment type="caution">
    <text evidence="2">The sequence shown here is derived from an EMBL/GenBank/DDBJ whole genome shotgun (WGS) entry which is preliminary data.</text>
</comment>
<dbReference type="SUPFAM" id="SSF53474">
    <property type="entry name" value="alpha/beta-Hydrolases"/>
    <property type="match status" value="1"/>
</dbReference>
<dbReference type="GO" id="GO:0016020">
    <property type="term" value="C:membrane"/>
    <property type="evidence" value="ECO:0007669"/>
    <property type="project" value="TreeGrafter"/>
</dbReference>
<dbReference type="Gene3D" id="3.40.50.1820">
    <property type="entry name" value="alpha/beta hydrolase"/>
    <property type="match status" value="1"/>
</dbReference>